<reference evidence="10" key="4">
    <citation type="submission" date="2025-09" db="UniProtKB">
        <authorList>
            <consortium name="Ensembl"/>
        </authorList>
    </citation>
    <scope>IDENTIFICATION</scope>
</reference>
<dbReference type="GO" id="GO:0061617">
    <property type="term" value="C:MICOS complex"/>
    <property type="evidence" value="ECO:0007669"/>
    <property type="project" value="InterPro"/>
</dbReference>
<keyword evidence="1" id="KW-0519">Myristate</keyword>
<dbReference type="Pfam" id="PF05300">
    <property type="entry name" value="MIC19_MIC25"/>
    <property type="match status" value="1"/>
</dbReference>
<feature type="compositionally biased region" description="Polar residues" evidence="9">
    <location>
        <begin position="48"/>
        <end position="60"/>
    </location>
</feature>
<evidence type="ECO:0000256" key="5">
    <source>
        <dbReference type="ARBA" id="ARBA00023157"/>
    </source>
</evidence>
<keyword evidence="6" id="KW-0449">Lipoprotein</keyword>
<evidence type="ECO:0000256" key="9">
    <source>
        <dbReference type="SAM" id="MobiDB-lite"/>
    </source>
</evidence>
<evidence type="ECO:0000256" key="7">
    <source>
        <dbReference type="ARBA" id="ARBA00034476"/>
    </source>
</evidence>
<dbReference type="GeneTree" id="ENSGT00390000000903"/>
<comment type="subcellular location">
    <subcellularLocation>
        <location evidence="7">Mitochondrion inner membrane</location>
        <topology evidence="7">Lipid-anchor</topology>
    </subcellularLocation>
</comment>
<dbReference type="PANTHER" id="PTHR21588">
    <property type="entry name" value="COILED-COIL-HELIX-COILED-COIL-HELIX DOMAIN CONTAINING 6"/>
    <property type="match status" value="1"/>
</dbReference>
<dbReference type="Bgee" id="ENSELUG00000008507">
    <property type="expression patterns" value="Expressed in testis and 14 other cell types or tissues"/>
</dbReference>
<evidence type="ECO:0000313" key="10">
    <source>
        <dbReference type="Ensembl" id="ENSELUP00000007743.3"/>
    </source>
</evidence>
<dbReference type="STRING" id="8010.ENSELUP00000007743"/>
<evidence type="ECO:0000256" key="6">
    <source>
        <dbReference type="ARBA" id="ARBA00023288"/>
    </source>
</evidence>
<keyword evidence="5" id="KW-1015">Disulfide bond</keyword>
<reference evidence="11" key="1">
    <citation type="journal article" date="2014" name="PLoS ONE">
        <title>The genome and linkage map of the northern pike (Esox lucius): conserved synteny revealed between the salmonid sister group and the Neoteleostei.</title>
        <authorList>
            <person name="Rondeau E.B."/>
            <person name="Minkley D.R."/>
            <person name="Leong J.S."/>
            <person name="Messmer A.M."/>
            <person name="Jantzen J.R."/>
            <person name="von Schalburg K.R."/>
            <person name="Lemon C."/>
            <person name="Bird N.H."/>
            <person name="Koop B.F."/>
        </authorList>
    </citation>
    <scope>NUCLEOTIDE SEQUENCE</scope>
</reference>
<feature type="region of interest" description="Disordered" evidence="9">
    <location>
        <begin position="376"/>
        <end position="409"/>
    </location>
</feature>
<evidence type="ECO:0000256" key="1">
    <source>
        <dbReference type="ARBA" id="ARBA00022707"/>
    </source>
</evidence>
<feature type="region of interest" description="Disordered" evidence="9">
    <location>
        <begin position="37"/>
        <end position="99"/>
    </location>
</feature>
<feature type="region of interest" description="Disordered" evidence="9">
    <location>
        <begin position="118"/>
        <end position="186"/>
    </location>
</feature>
<dbReference type="InterPro" id="IPR052632">
    <property type="entry name" value="MICOS_subunit_Mic19"/>
</dbReference>
<sequence>MGGNSSSHVPFADEDNHVSFVKGIRLTDKVINRMREERQATKKIVHPRSQQNGPAPQLSTEAIAPTITPAPTVDHLVPHLVDPPHSAQPSSLPLPVQPVKLTPPPPVTFVAAPPAKPMVQASAVDSEAPPPPLKPMVQPPTVESAAPPSPAKYMAQAPGVESTPPPPPVKPMTQAPAVESAAPPLPEEPVVLATPLVSPVEPEVAATPSTTSVETKVLPQVAKPIALSPSAEAKVISTPPPPSAETVVPPPPFVDATVLSSVDEPVVLATPVLVDKVFMPTPVEPTVPTSVVAAAVVEPDVFPTPPPVVPPLKVAPPPADDVLPKPPPVEPLTVYSAPIPVAPNLPAPVVEHTSEPIVENLQAPTWQSMELATHASTSMANEQADLPPPPCAEPTDPPPPPGSEEPTVTVPLPLLDEDVAFPTVAPVTAPAVPAPPSVVVDEEELRRQIRAELTKDLEEEMKRKRQELQKQLDEVKAAARVQAQAAAQLRVQEEVQKIHSLEKAAQSDIMKAAIAKERMTKEEETLMAQLYWIELKAHKLEEKEKQLKKQDLIYREQIARLEEKSARFFKVTTENFKKGREDVHNTFKHVDIRPVCGDLQTHVQRCYRENRGQTLACSGLASLYMQCVEGHKKKQPESETETLIE</sequence>
<name>A0A3P8XTD5_ESOLU</name>
<reference evidence="10" key="3">
    <citation type="submission" date="2025-08" db="UniProtKB">
        <authorList>
            <consortium name="Ensembl"/>
        </authorList>
    </citation>
    <scope>IDENTIFICATION</scope>
</reference>
<evidence type="ECO:0008006" key="12">
    <source>
        <dbReference type="Google" id="ProtNLM"/>
    </source>
</evidence>
<proteinExistence type="predicted"/>
<evidence type="ECO:0000256" key="4">
    <source>
        <dbReference type="ARBA" id="ARBA00023136"/>
    </source>
</evidence>
<feature type="compositionally biased region" description="Pro residues" evidence="9">
    <location>
        <begin position="128"/>
        <end position="138"/>
    </location>
</feature>
<feature type="compositionally biased region" description="Pro residues" evidence="9">
    <location>
        <begin position="386"/>
        <end position="403"/>
    </location>
</feature>
<keyword evidence="11" id="KW-1185">Reference proteome</keyword>
<accession>A0A3P8XTD5</accession>
<evidence type="ECO:0000256" key="2">
    <source>
        <dbReference type="ARBA" id="ARBA00022792"/>
    </source>
</evidence>
<dbReference type="Proteomes" id="UP000265140">
    <property type="component" value="Chromosome 19"/>
</dbReference>
<organism evidence="10 11">
    <name type="scientific">Esox lucius</name>
    <name type="common">Northern pike</name>
    <dbReference type="NCBI Taxonomy" id="8010"/>
    <lineage>
        <taxon>Eukaryota</taxon>
        <taxon>Metazoa</taxon>
        <taxon>Chordata</taxon>
        <taxon>Craniata</taxon>
        <taxon>Vertebrata</taxon>
        <taxon>Euteleostomi</taxon>
        <taxon>Actinopterygii</taxon>
        <taxon>Neopterygii</taxon>
        <taxon>Teleostei</taxon>
        <taxon>Protacanthopterygii</taxon>
        <taxon>Esociformes</taxon>
        <taxon>Esocidae</taxon>
        <taxon>Esox</taxon>
    </lineage>
</organism>
<evidence type="ECO:0000256" key="8">
    <source>
        <dbReference type="SAM" id="Coils"/>
    </source>
</evidence>
<protein>
    <recommendedName>
        <fullName evidence="12">Coiled-coil-helix-coiled-coil-helix domain containing 3a</fullName>
    </recommendedName>
</protein>
<evidence type="ECO:0000313" key="11">
    <source>
        <dbReference type="Proteomes" id="UP000265140"/>
    </source>
</evidence>
<reference evidence="10" key="2">
    <citation type="submission" date="2020-02" db="EMBL/GenBank/DDBJ databases">
        <title>Esox lucius (northern pike) genome, fEsoLuc1, primary haplotype.</title>
        <authorList>
            <person name="Myers G."/>
            <person name="Karagic N."/>
            <person name="Meyer A."/>
            <person name="Pippel M."/>
            <person name="Reichard M."/>
            <person name="Winkler S."/>
            <person name="Tracey A."/>
            <person name="Sims Y."/>
            <person name="Howe K."/>
            <person name="Rhie A."/>
            <person name="Formenti G."/>
            <person name="Durbin R."/>
            <person name="Fedrigo O."/>
            <person name="Jarvis E.D."/>
        </authorList>
    </citation>
    <scope>NUCLEOTIDE SEQUENCE [LARGE SCALE GENOMIC DNA]</scope>
</reference>
<keyword evidence="4" id="KW-0472">Membrane</keyword>
<dbReference type="PROSITE" id="PS51808">
    <property type="entry name" value="CHCH"/>
    <property type="match status" value="1"/>
</dbReference>
<dbReference type="Ensembl" id="ENSELUT00000006750.3">
    <property type="protein sequence ID" value="ENSELUP00000007743.3"/>
    <property type="gene ID" value="ENSELUG00000008507.3"/>
</dbReference>
<dbReference type="GO" id="GO:0007007">
    <property type="term" value="P:inner mitochondrial membrane organization"/>
    <property type="evidence" value="ECO:0007669"/>
    <property type="project" value="TreeGrafter"/>
</dbReference>
<keyword evidence="8" id="KW-0175">Coiled coil</keyword>
<keyword evidence="2" id="KW-0999">Mitochondrion inner membrane</keyword>
<feature type="coiled-coil region" evidence="8">
    <location>
        <begin position="450"/>
        <end position="485"/>
    </location>
</feature>
<dbReference type="AlphaFoldDB" id="A0A3P8XTD5"/>
<dbReference type="PANTHER" id="PTHR21588:SF23">
    <property type="entry name" value="MICOS COMPLEX SUBUNIT MIC19 ISOFORM X1"/>
    <property type="match status" value="1"/>
</dbReference>
<dbReference type="InterPro" id="IPR007964">
    <property type="entry name" value="MIC19/MIC25"/>
</dbReference>
<keyword evidence="3" id="KW-0496">Mitochondrion</keyword>
<evidence type="ECO:0000256" key="3">
    <source>
        <dbReference type="ARBA" id="ARBA00023128"/>
    </source>
</evidence>